<evidence type="ECO:0000313" key="1">
    <source>
        <dbReference type="EMBL" id="KAG7045470.1"/>
    </source>
</evidence>
<reference evidence="1" key="1">
    <citation type="submission" date="2021-05" db="EMBL/GenBank/DDBJ databases">
        <title>Comparative genomics of three Colletotrichum scovillei strains and genetic complementation revealed genes involved fungal growth and virulence on chili pepper.</title>
        <authorList>
            <person name="Hsieh D.-K."/>
            <person name="Chuang S.-C."/>
            <person name="Chen C.-Y."/>
            <person name="Chao Y.-T."/>
            <person name="Lu M.-Y.J."/>
            <person name="Lee M.-H."/>
            <person name="Shih M.-C."/>
        </authorList>
    </citation>
    <scope>NUCLEOTIDE SEQUENCE</scope>
    <source>
        <strain evidence="1">Coll-153</strain>
    </source>
</reference>
<accession>A0A9P7QY15</accession>
<dbReference type="EMBL" id="JAESDN010000009">
    <property type="protein sequence ID" value="KAG7045470.1"/>
    <property type="molecule type" value="Genomic_DNA"/>
</dbReference>
<dbReference type="AlphaFoldDB" id="A0A9P7QY15"/>
<gene>
    <name evidence="1" type="ORF">JMJ77_009553</name>
</gene>
<comment type="caution">
    <text evidence="1">The sequence shown here is derived from an EMBL/GenBank/DDBJ whole genome shotgun (WGS) entry which is preliminary data.</text>
</comment>
<sequence length="63" mass="6914">MQYLGIRRESYLDSSSGPLFLVSTDAADGDHVPWAPLQALGLRIVDTVPCQRKAPNFPVTRDA</sequence>
<keyword evidence="2" id="KW-1185">Reference proteome</keyword>
<dbReference type="Proteomes" id="UP000699042">
    <property type="component" value="Unassembled WGS sequence"/>
</dbReference>
<protein>
    <submittedName>
        <fullName evidence="1">Uncharacterized protein</fullName>
    </submittedName>
</protein>
<organism evidence="1 2">
    <name type="scientific">Colletotrichum scovillei</name>
    <dbReference type="NCBI Taxonomy" id="1209932"/>
    <lineage>
        <taxon>Eukaryota</taxon>
        <taxon>Fungi</taxon>
        <taxon>Dikarya</taxon>
        <taxon>Ascomycota</taxon>
        <taxon>Pezizomycotina</taxon>
        <taxon>Sordariomycetes</taxon>
        <taxon>Hypocreomycetidae</taxon>
        <taxon>Glomerellales</taxon>
        <taxon>Glomerellaceae</taxon>
        <taxon>Colletotrichum</taxon>
        <taxon>Colletotrichum acutatum species complex</taxon>
    </lineage>
</organism>
<name>A0A9P7QY15_9PEZI</name>
<proteinExistence type="predicted"/>
<evidence type="ECO:0000313" key="2">
    <source>
        <dbReference type="Proteomes" id="UP000699042"/>
    </source>
</evidence>